<organism evidence="4 5">
    <name type="scientific">Ruminococcus turbiniformis</name>
    <dbReference type="NCBI Taxonomy" id="2881258"/>
    <lineage>
        <taxon>Bacteria</taxon>
        <taxon>Bacillati</taxon>
        <taxon>Bacillota</taxon>
        <taxon>Clostridia</taxon>
        <taxon>Eubacteriales</taxon>
        <taxon>Oscillospiraceae</taxon>
        <taxon>Ruminococcus</taxon>
    </lineage>
</organism>
<dbReference type="Pfam" id="PF11760">
    <property type="entry name" value="CbiG_N"/>
    <property type="match status" value="1"/>
</dbReference>
<dbReference type="Pfam" id="PF01890">
    <property type="entry name" value="CbiG_C"/>
    <property type="match status" value="1"/>
</dbReference>
<dbReference type="PANTHER" id="PTHR37477">
    <property type="entry name" value="COBALT-PRECORRIN-5A HYDROLASE"/>
    <property type="match status" value="1"/>
</dbReference>
<dbReference type="RefSeq" id="WP_227709165.1">
    <property type="nucleotide sequence ID" value="NZ_JAJEQX010000055.1"/>
</dbReference>
<gene>
    <name evidence="4" type="ORF">LKD70_17540</name>
</gene>
<evidence type="ECO:0000259" key="3">
    <source>
        <dbReference type="Pfam" id="PF11761"/>
    </source>
</evidence>
<dbReference type="InterPro" id="IPR052553">
    <property type="entry name" value="CbiG_hydrolase"/>
</dbReference>
<name>A0ABS8G1K2_9FIRM</name>
<dbReference type="Gene3D" id="3.40.50.11220">
    <property type="match status" value="1"/>
</dbReference>
<dbReference type="SUPFAM" id="SSF159672">
    <property type="entry name" value="CbiG N-terminal domain-like"/>
    <property type="match status" value="1"/>
</dbReference>
<dbReference type="InterPro" id="IPR021744">
    <property type="entry name" value="CbiG_N"/>
</dbReference>
<feature type="domain" description="Cobalamin biosynthesis central region" evidence="3">
    <location>
        <begin position="149"/>
        <end position="187"/>
    </location>
</feature>
<dbReference type="InterPro" id="IPR002750">
    <property type="entry name" value="CobE/GbiG_C"/>
</dbReference>
<evidence type="ECO:0000259" key="2">
    <source>
        <dbReference type="Pfam" id="PF11760"/>
    </source>
</evidence>
<keyword evidence="5" id="KW-1185">Reference proteome</keyword>
<dbReference type="Gene3D" id="3.30.420.180">
    <property type="entry name" value="CobE/GbiG C-terminal domain"/>
    <property type="match status" value="1"/>
</dbReference>
<evidence type="ECO:0000313" key="4">
    <source>
        <dbReference type="EMBL" id="MCC2256188.1"/>
    </source>
</evidence>
<evidence type="ECO:0000259" key="1">
    <source>
        <dbReference type="Pfam" id="PF01890"/>
    </source>
</evidence>
<accession>A0ABS8G1K2</accession>
<comment type="caution">
    <text evidence="4">The sequence shown here is derived from an EMBL/GenBank/DDBJ whole genome shotgun (WGS) entry which is preliminary data.</text>
</comment>
<dbReference type="PANTHER" id="PTHR37477:SF1">
    <property type="entry name" value="COBALT-PRECORRIN-5A HYDROLASE"/>
    <property type="match status" value="1"/>
</dbReference>
<proteinExistence type="predicted"/>
<feature type="domain" description="CobE/GbiG C-terminal" evidence="1">
    <location>
        <begin position="248"/>
        <end position="364"/>
    </location>
</feature>
<dbReference type="Proteomes" id="UP001198151">
    <property type="component" value="Unassembled WGS sequence"/>
</dbReference>
<dbReference type="InterPro" id="IPR036518">
    <property type="entry name" value="CobE/GbiG_C_sf"/>
</dbReference>
<dbReference type="Pfam" id="PF11761">
    <property type="entry name" value="CbiG_mid"/>
    <property type="match status" value="1"/>
</dbReference>
<dbReference type="InterPro" id="IPR021745">
    <property type="entry name" value="CbiG_mid"/>
</dbReference>
<evidence type="ECO:0000313" key="5">
    <source>
        <dbReference type="Proteomes" id="UP001198151"/>
    </source>
</evidence>
<dbReference type="InterPro" id="IPR038029">
    <property type="entry name" value="GbiG_N_sf"/>
</dbReference>
<feature type="domain" description="Cobalamin synthesis G N-terminal" evidence="2">
    <location>
        <begin position="69"/>
        <end position="144"/>
    </location>
</feature>
<dbReference type="SUPFAM" id="SSF159664">
    <property type="entry name" value="CobE/GbiG C-terminal domain-like"/>
    <property type="match status" value="1"/>
</dbReference>
<dbReference type="EMBL" id="JAJEQX010000055">
    <property type="protein sequence ID" value="MCC2256188.1"/>
    <property type="molecule type" value="Genomic_DNA"/>
</dbReference>
<sequence length="374" mass="40834">MDVRAETMIILSFTRAGTELNRKICGLYGQRGQKRTGYAPAKYSVHKDESTDGCIIPFPPDIRSVIKEWWGSAAFLFIGAAGIAVRYIAPFVQDKFTDSPVLVMDERGRFVIPLLSGHIGGAAFLADELAEMTGAEAVHTTATDVQGKFAVDVFAKESALVITDRKKAKEMSAAVLDGERIGFYCAFKAYEICGKIPPEIVMCKSREEMRTYGCGIEVGDRERGFAKGPEDEHTDASHVLLLTPRNMTVGIGCRKNIPAEQLEQNLKSILSEAGLDIAQAEKITSIDLKKDEPALLALAEKYHLPFETFSAEKLREVENVTARSSFVERTTGVDNVCERAALAGCRDGSLVLGKTVGDGMTAAVVRRAVRLVFE</sequence>
<protein>
    <submittedName>
        <fullName evidence="4">Cobalamin biosynthesis protein</fullName>
    </submittedName>
</protein>
<reference evidence="4 5" key="1">
    <citation type="submission" date="2021-10" db="EMBL/GenBank/DDBJ databases">
        <title>Anaerobic single-cell dispensing facilitates the cultivation of human gut bacteria.</title>
        <authorList>
            <person name="Afrizal A."/>
        </authorList>
    </citation>
    <scope>NUCLEOTIDE SEQUENCE [LARGE SCALE GENOMIC DNA]</scope>
    <source>
        <strain evidence="4 5">CLA-AA-H200</strain>
    </source>
</reference>